<dbReference type="Proteomes" id="UP000018144">
    <property type="component" value="Unassembled WGS sequence"/>
</dbReference>
<proteinExistence type="predicted"/>
<dbReference type="EMBL" id="HF936252">
    <property type="protein sequence ID" value="CCX15733.1"/>
    <property type="molecule type" value="Genomic_DNA"/>
</dbReference>
<keyword evidence="1" id="KW-0732">Signal</keyword>
<feature type="chain" id="PRO_5004651773" evidence="1">
    <location>
        <begin position="18"/>
        <end position="221"/>
    </location>
</feature>
<evidence type="ECO:0000313" key="2">
    <source>
        <dbReference type="EMBL" id="CCX15733.1"/>
    </source>
</evidence>
<feature type="signal peptide" evidence="1">
    <location>
        <begin position="1"/>
        <end position="17"/>
    </location>
</feature>
<name>U4L9F9_PYROM</name>
<evidence type="ECO:0000313" key="3">
    <source>
        <dbReference type="Proteomes" id="UP000018144"/>
    </source>
</evidence>
<dbReference type="AlphaFoldDB" id="U4L9F9"/>
<protein>
    <submittedName>
        <fullName evidence="2">Uncharacterized protein</fullName>
    </submittedName>
</protein>
<evidence type="ECO:0000256" key="1">
    <source>
        <dbReference type="SAM" id="SignalP"/>
    </source>
</evidence>
<reference evidence="2 3" key="1">
    <citation type="journal article" date="2013" name="PLoS Genet.">
        <title>The genome and development-dependent transcriptomes of Pyronema confluens: a window into fungal evolution.</title>
        <authorList>
            <person name="Traeger S."/>
            <person name="Altegoer F."/>
            <person name="Freitag M."/>
            <person name="Gabaldon T."/>
            <person name="Kempken F."/>
            <person name="Kumar A."/>
            <person name="Marcet-Houben M."/>
            <person name="Poggeler S."/>
            <person name="Stajich J.E."/>
            <person name="Nowrousian M."/>
        </authorList>
    </citation>
    <scope>NUCLEOTIDE SEQUENCE [LARGE SCALE GENOMIC DNA]</scope>
    <source>
        <strain evidence="3">CBS 100304</strain>
        <tissue evidence="2">Vegetative mycelium</tissue>
    </source>
</reference>
<accession>U4L9F9</accession>
<dbReference type="OrthoDB" id="10349107at2759"/>
<organism evidence="2 3">
    <name type="scientific">Pyronema omphalodes (strain CBS 100304)</name>
    <name type="common">Pyronema confluens</name>
    <dbReference type="NCBI Taxonomy" id="1076935"/>
    <lineage>
        <taxon>Eukaryota</taxon>
        <taxon>Fungi</taxon>
        <taxon>Dikarya</taxon>
        <taxon>Ascomycota</taxon>
        <taxon>Pezizomycotina</taxon>
        <taxon>Pezizomycetes</taxon>
        <taxon>Pezizales</taxon>
        <taxon>Pyronemataceae</taxon>
        <taxon>Pyronema</taxon>
    </lineage>
</organism>
<sequence>MRTTLIITSFLAFFTMAAEPNAAQRQAEVKELPYGTLTLSNGNLFLEAKRDSVSTFSAESLPAPAAMLAEYFPSADASSILHTPPSSESLSEVSPQYTWYLSNPLFTKTSCWGPPAPFAKVHALAMDLSRQMDNWCCQSARKDKWGCDCVSVEDGVGVAICGLGEICTPCSKIGQAVMITLGQCQNNGGVAGTTVLVSGDGYLNLEVRSVRAGGVHWNKQC</sequence>
<gene>
    <name evidence="2" type="ORF">PCON_02159</name>
</gene>
<keyword evidence="3" id="KW-1185">Reference proteome</keyword>